<reference evidence="1 2" key="2">
    <citation type="journal article" date="2022" name="Mol. Biol. Evol.">
        <title>Comparative Genomics Reveals Insights into the Divergent Evolution of Astigmatic Mites and Household Pest Adaptations.</title>
        <authorList>
            <person name="Xiong Q."/>
            <person name="Wan A.T."/>
            <person name="Liu X."/>
            <person name="Fung C.S."/>
            <person name="Xiao X."/>
            <person name="Malainual N."/>
            <person name="Hou J."/>
            <person name="Wang L."/>
            <person name="Wang M."/>
            <person name="Yang K.Y."/>
            <person name="Cui Y."/>
            <person name="Leung E.L."/>
            <person name="Nong W."/>
            <person name="Shin S.K."/>
            <person name="Au S.W."/>
            <person name="Jeong K.Y."/>
            <person name="Chew F.T."/>
            <person name="Hui J.H."/>
            <person name="Leung T.F."/>
            <person name="Tungtrongchitr A."/>
            <person name="Zhong N."/>
            <person name="Liu Z."/>
            <person name="Tsui S.K."/>
        </authorList>
    </citation>
    <scope>NUCLEOTIDE SEQUENCE [LARGE SCALE GENOMIC DNA]</scope>
    <source>
        <strain evidence="1">Derp</strain>
    </source>
</reference>
<dbReference type="EMBL" id="NJHN03000061">
    <property type="protein sequence ID" value="KAH9418957.1"/>
    <property type="molecule type" value="Genomic_DNA"/>
</dbReference>
<evidence type="ECO:0000313" key="1">
    <source>
        <dbReference type="EMBL" id="KAH9418957.1"/>
    </source>
</evidence>
<reference evidence="1 2" key="1">
    <citation type="journal article" date="2018" name="J. Allergy Clin. Immunol.">
        <title>High-quality assembly of Dermatophagoides pteronyssinus genome and transcriptome reveals a wide range of novel allergens.</title>
        <authorList>
            <person name="Liu X.Y."/>
            <person name="Yang K.Y."/>
            <person name="Wang M.Q."/>
            <person name="Kwok J.S."/>
            <person name="Zeng X."/>
            <person name="Yang Z."/>
            <person name="Xiao X.J."/>
            <person name="Lau C.P."/>
            <person name="Li Y."/>
            <person name="Huang Z.M."/>
            <person name="Ba J.G."/>
            <person name="Yim A.K."/>
            <person name="Ouyang C.Y."/>
            <person name="Ngai S.M."/>
            <person name="Chan T.F."/>
            <person name="Leung E.L."/>
            <person name="Liu L."/>
            <person name="Liu Z.G."/>
            <person name="Tsui S.K."/>
        </authorList>
    </citation>
    <scope>NUCLEOTIDE SEQUENCE [LARGE SCALE GENOMIC DNA]</scope>
    <source>
        <strain evidence="1">Derp</strain>
    </source>
</reference>
<organism evidence="1 2">
    <name type="scientific">Dermatophagoides pteronyssinus</name>
    <name type="common">European house dust mite</name>
    <dbReference type="NCBI Taxonomy" id="6956"/>
    <lineage>
        <taxon>Eukaryota</taxon>
        <taxon>Metazoa</taxon>
        <taxon>Ecdysozoa</taxon>
        <taxon>Arthropoda</taxon>
        <taxon>Chelicerata</taxon>
        <taxon>Arachnida</taxon>
        <taxon>Acari</taxon>
        <taxon>Acariformes</taxon>
        <taxon>Sarcoptiformes</taxon>
        <taxon>Astigmata</taxon>
        <taxon>Psoroptidia</taxon>
        <taxon>Analgoidea</taxon>
        <taxon>Pyroglyphidae</taxon>
        <taxon>Dermatophagoidinae</taxon>
        <taxon>Dermatophagoides</taxon>
    </lineage>
</organism>
<gene>
    <name evidence="1" type="ORF">DERP_011050</name>
</gene>
<sequence length="62" mass="7177">MRKKREHRIVQIPRNNAYDGTSLLAPALCVRRNNRTRRVADAEQLTGFVSNQMARYMRSATS</sequence>
<evidence type="ECO:0000313" key="2">
    <source>
        <dbReference type="Proteomes" id="UP000887458"/>
    </source>
</evidence>
<name>A0ABQ8J8M5_DERPT</name>
<keyword evidence="2" id="KW-1185">Reference proteome</keyword>
<comment type="caution">
    <text evidence="1">The sequence shown here is derived from an EMBL/GenBank/DDBJ whole genome shotgun (WGS) entry which is preliminary data.</text>
</comment>
<proteinExistence type="predicted"/>
<accession>A0ABQ8J8M5</accession>
<dbReference type="Proteomes" id="UP000887458">
    <property type="component" value="Unassembled WGS sequence"/>
</dbReference>
<protein>
    <submittedName>
        <fullName evidence="1">Uncharacterized protein</fullName>
    </submittedName>
</protein>